<evidence type="ECO:0000256" key="4">
    <source>
        <dbReference type="ARBA" id="ARBA00064744"/>
    </source>
</evidence>
<sequence>MWPGTREDCMGWTSPLTKVKLINELNEREAQLGVKETVSWHSEYKDSAWIFVGGFPYELTEGDIICVFSQYGEIVNINLVRDKKTGKSKGFCFICYEDQRSTILAVDNFNGIKIKGRTIRVDHVSNYRPPKDTDDIDDITKNLREEGCAPKLPDQSSSDEEEEEEEEEEQYVVPVKKSKKDKKEKKKKKKEKKEKKKAVKEERNGAGARLTSSSSPPSLSLPPVVAIKQEKHDAGYDSYVQKRAHGDSRASVAEQRNPRSGDRQGGDDGFHGRHGDQHIGERGREGPRRREEEERRREGDLERDTDRQREKARERDREPGAERERDTGKSHKERERDYNRDSGRERGGERERDRDREGKQTREREDERERDAESDRKKERDVNRERERDRDVDKKRDRGTERERDRSSRRREHSRDREHRRP</sequence>
<protein>
    <recommendedName>
        <fullName evidence="5">RNA-binding motif protein, X-linked 2</fullName>
    </recommendedName>
</protein>
<feature type="compositionally biased region" description="Basic and acidic residues" evidence="7">
    <location>
        <begin position="413"/>
        <end position="422"/>
    </location>
</feature>
<name>A0AA47M8E4_MERPO</name>
<keyword evidence="1 6" id="KW-0694">RNA-binding</keyword>
<evidence type="ECO:0000256" key="7">
    <source>
        <dbReference type="SAM" id="MobiDB-lite"/>
    </source>
</evidence>
<evidence type="ECO:0000256" key="2">
    <source>
        <dbReference type="ARBA" id="ARBA00053249"/>
    </source>
</evidence>
<dbReference type="FunFam" id="3.30.70.330:FF:000218">
    <property type="entry name" value="RNA-binding motif protein, X-linked 2"/>
    <property type="match status" value="1"/>
</dbReference>
<dbReference type="PROSITE" id="PS50102">
    <property type="entry name" value="RRM"/>
    <property type="match status" value="1"/>
</dbReference>
<dbReference type="PANTHER" id="PTHR45880">
    <property type="entry name" value="RNA-BINDING MOTIF PROTEIN, X-LINKED 2"/>
    <property type="match status" value="1"/>
</dbReference>
<dbReference type="InterPro" id="IPR051847">
    <property type="entry name" value="RNA_proc/Spliceosome_comp"/>
</dbReference>
<dbReference type="InterPro" id="IPR045844">
    <property type="entry name" value="RRM_Ist3-like"/>
</dbReference>
<evidence type="ECO:0000256" key="5">
    <source>
        <dbReference type="ARBA" id="ARBA00074390"/>
    </source>
</evidence>
<comment type="caution">
    <text evidence="9">The sequence shown here is derived from an EMBL/GenBank/DDBJ whole genome shotgun (WGS) entry which is preliminary data.</text>
</comment>
<dbReference type="SMART" id="SM00360">
    <property type="entry name" value="RRM"/>
    <property type="match status" value="1"/>
</dbReference>
<dbReference type="GO" id="GO:0005654">
    <property type="term" value="C:nucleoplasm"/>
    <property type="evidence" value="ECO:0007669"/>
    <property type="project" value="UniProtKB-ARBA"/>
</dbReference>
<dbReference type="InterPro" id="IPR012677">
    <property type="entry name" value="Nucleotide-bd_a/b_plait_sf"/>
</dbReference>
<proteinExistence type="inferred from homology"/>
<dbReference type="Gene3D" id="3.30.70.330">
    <property type="match status" value="1"/>
</dbReference>
<dbReference type="InterPro" id="IPR035979">
    <property type="entry name" value="RBD_domain_sf"/>
</dbReference>
<evidence type="ECO:0000256" key="6">
    <source>
        <dbReference type="PROSITE-ProRule" id="PRU00176"/>
    </source>
</evidence>
<accession>A0AA47M8E4</accession>
<comment type="function">
    <text evidence="2">Involved in pre-mRNA splicing as component of the activated spliceosome. As a component of the minor spliceosome, involved in the splicing of U12-type introns in pre-mRNAs.</text>
</comment>
<dbReference type="PANTHER" id="PTHR45880:SF1">
    <property type="entry name" value="RNA-BINDING MOTIF PROTEIN, X-LINKED 2"/>
    <property type="match status" value="1"/>
</dbReference>
<gene>
    <name evidence="9" type="primary">Rbmx2</name>
    <name evidence="9" type="ORF">N1851_028570</name>
</gene>
<feature type="compositionally biased region" description="Acidic residues" evidence="7">
    <location>
        <begin position="157"/>
        <end position="170"/>
    </location>
</feature>
<evidence type="ECO:0000313" key="9">
    <source>
        <dbReference type="EMBL" id="KAK0135567.1"/>
    </source>
</evidence>
<evidence type="ECO:0000256" key="3">
    <source>
        <dbReference type="ARBA" id="ARBA00061455"/>
    </source>
</evidence>
<dbReference type="SUPFAM" id="SSF54928">
    <property type="entry name" value="RNA-binding domain, RBD"/>
    <property type="match status" value="1"/>
</dbReference>
<dbReference type="GO" id="GO:0071013">
    <property type="term" value="C:catalytic step 2 spliceosome"/>
    <property type="evidence" value="ECO:0007669"/>
    <property type="project" value="TreeGrafter"/>
</dbReference>
<dbReference type="GO" id="GO:0003723">
    <property type="term" value="F:RNA binding"/>
    <property type="evidence" value="ECO:0007669"/>
    <property type="project" value="UniProtKB-UniRule"/>
</dbReference>
<dbReference type="EMBL" id="JAOPHQ010005417">
    <property type="protein sequence ID" value="KAK0135567.1"/>
    <property type="molecule type" value="Genomic_DNA"/>
</dbReference>
<dbReference type="GO" id="GO:0005686">
    <property type="term" value="C:U2 snRNP"/>
    <property type="evidence" value="ECO:0007669"/>
    <property type="project" value="TreeGrafter"/>
</dbReference>
<feature type="compositionally biased region" description="Basic and acidic residues" evidence="7">
    <location>
        <begin position="256"/>
        <end position="406"/>
    </location>
</feature>
<feature type="compositionally biased region" description="Basic residues" evidence="7">
    <location>
        <begin position="176"/>
        <end position="198"/>
    </location>
</feature>
<feature type="compositionally biased region" description="Low complexity" evidence="7">
    <location>
        <begin position="212"/>
        <end position="223"/>
    </location>
</feature>
<dbReference type="InterPro" id="IPR000504">
    <property type="entry name" value="RRM_dom"/>
</dbReference>
<dbReference type="Proteomes" id="UP001174136">
    <property type="component" value="Unassembled WGS sequence"/>
</dbReference>
<dbReference type="GO" id="GO:0000398">
    <property type="term" value="P:mRNA splicing, via spliceosome"/>
    <property type="evidence" value="ECO:0007669"/>
    <property type="project" value="InterPro"/>
</dbReference>
<reference evidence="9" key="1">
    <citation type="journal article" date="2023" name="Front. Mar. Sci.">
        <title>A new Merluccius polli reference genome to investigate the effects of global change in West African waters.</title>
        <authorList>
            <person name="Mateo J.L."/>
            <person name="Blanco-Fernandez C."/>
            <person name="Garcia-Vazquez E."/>
            <person name="Machado-Schiaffino G."/>
        </authorList>
    </citation>
    <scope>NUCLEOTIDE SEQUENCE</scope>
    <source>
        <strain evidence="9">C29</strain>
        <tissue evidence="9">Fin</tissue>
    </source>
</reference>
<dbReference type="AlphaFoldDB" id="A0AA47M8E4"/>
<feature type="region of interest" description="Disordered" evidence="7">
    <location>
        <begin position="144"/>
        <end position="422"/>
    </location>
</feature>
<feature type="domain" description="RRM" evidence="8">
    <location>
        <begin position="48"/>
        <end position="126"/>
    </location>
</feature>
<evidence type="ECO:0000259" key="8">
    <source>
        <dbReference type="PROSITE" id="PS50102"/>
    </source>
</evidence>
<comment type="subunit">
    <text evidence="4">Part of the activated spliceosome B/catalytic step 1 spliceosome, one of the forms of the spliceosome which has a well-formed active site but still cannot catalyze the branching reaction and is composed of at least 52 proteins, the U2, U5 and U6 snRNAs and the pre-mRNA. Component of the minor spliceosome, which splices U12-type introns.</text>
</comment>
<dbReference type="Pfam" id="PF00076">
    <property type="entry name" value="RRM_1"/>
    <property type="match status" value="1"/>
</dbReference>
<keyword evidence="10" id="KW-1185">Reference proteome</keyword>
<comment type="similarity">
    <text evidence="3">Belongs to the IST3 family.</text>
</comment>
<evidence type="ECO:0000256" key="1">
    <source>
        <dbReference type="ARBA" id="ARBA00022884"/>
    </source>
</evidence>
<evidence type="ECO:0000313" key="10">
    <source>
        <dbReference type="Proteomes" id="UP001174136"/>
    </source>
</evidence>
<organism evidence="9 10">
    <name type="scientific">Merluccius polli</name>
    <name type="common">Benguela hake</name>
    <name type="synonym">Merluccius cadenati</name>
    <dbReference type="NCBI Taxonomy" id="89951"/>
    <lineage>
        <taxon>Eukaryota</taxon>
        <taxon>Metazoa</taxon>
        <taxon>Chordata</taxon>
        <taxon>Craniata</taxon>
        <taxon>Vertebrata</taxon>
        <taxon>Euteleostomi</taxon>
        <taxon>Actinopterygii</taxon>
        <taxon>Neopterygii</taxon>
        <taxon>Teleostei</taxon>
        <taxon>Neoteleostei</taxon>
        <taxon>Acanthomorphata</taxon>
        <taxon>Zeiogadaria</taxon>
        <taxon>Gadariae</taxon>
        <taxon>Gadiformes</taxon>
        <taxon>Gadoidei</taxon>
        <taxon>Merlucciidae</taxon>
        <taxon>Merluccius</taxon>
    </lineage>
</organism>
<dbReference type="CDD" id="cd12411">
    <property type="entry name" value="RRM_ist3_like"/>
    <property type="match status" value="1"/>
</dbReference>
<dbReference type="GO" id="GO:0071011">
    <property type="term" value="C:precatalytic spliceosome"/>
    <property type="evidence" value="ECO:0007669"/>
    <property type="project" value="TreeGrafter"/>
</dbReference>